<accession>A0A4R8ME05</accession>
<comment type="caution">
    <text evidence="5">The sequence shown here is derived from an EMBL/GenBank/DDBJ whole genome shotgun (WGS) entry which is preliminary data.</text>
</comment>
<organism evidence="5 6">
    <name type="scientific">Algibacter lectus</name>
    <dbReference type="NCBI Taxonomy" id="221126"/>
    <lineage>
        <taxon>Bacteria</taxon>
        <taxon>Pseudomonadati</taxon>
        <taxon>Bacteroidota</taxon>
        <taxon>Flavobacteriia</taxon>
        <taxon>Flavobacteriales</taxon>
        <taxon>Flavobacteriaceae</taxon>
        <taxon>Algibacter</taxon>
    </lineage>
</organism>
<keyword evidence="3" id="KW-0804">Transcription</keyword>
<protein>
    <submittedName>
        <fullName evidence="5">Helix-turn-helix protein</fullName>
    </submittedName>
</protein>
<dbReference type="AlphaFoldDB" id="A0A4R8ME05"/>
<reference evidence="5 6" key="1">
    <citation type="submission" date="2019-03" db="EMBL/GenBank/DDBJ databases">
        <title>Genomic Encyclopedia of Type Strains, Phase III (KMG-III): the genomes of soil and plant-associated and newly described type strains.</title>
        <authorList>
            <person name="Whitman W."/>
        </authorList>
    </citation>
    <scope>NUCLEOTIDE SEQUENCE [LARGE SCALE GENOMIC DNA]</scope>
    <source>
        <strain evidence="5 6">CECT 8301</strain>
    </source>
</reference>
<dbReference type="InterPro" id="IPR015927">
    <property type="entry name" value="Peptidase_S24_S26A/B/C"/>
</dbReference>
<dbReference type="InterPro" id="IPR010982">
    <property type="entry name" value="Lambda_DNA-bd_dom_sf"/>
</dbReference>
<dbReference type="PANTHER" id="PTHR40661:SF1">
    <property type="entry name" value="HTH CRO_C1-TYPE DOMAIN-CONTAINING PROTEIN"/>
    <property type="match status" value="1"/>
</dbReference>
<dbReference type="InterPro" id="IPR039418">
    <property type="entry name" value="LexA-like"/>
</dbReference>
<evidence type="ECO:0000259" key="4">
    <source>
        <dbReference type="PROSITE" id="PS50943"/>
    </source>
</evidence>
<dbReference type="InterPro" id="IPR001387">
    <property type="entry name" value="Cro/C1-type_HTH"/>
</dbReference>
<name>A0A4R8ME05_9FLAO</name>
<dbReference type="SUPFAM" id="SSF47413">
    <property type="entry name" value="lambda repressor-like DNA-binding domains"/>
    <property type="match status" value="1"/>
</dbReference>
<proteinExistence type="predicted"/>
<evidence type="ECO:0000256" key="2">
    <source>
        <dbReference type="ARBA" id="ARBA00023125"/>
    </source>
</evidence>
<evidence type="ECO:0000256" key="1">
    <source>
        <dbReference type="ARBA" id="ARBA00023015"/>
    </source>
</evidence>
<keyword evidence="2" id="KW-0238">DNA-binding</keyword>
<evidence type="ECO:0000313" key="6">
    <source>
        <dbReference type="Proteomes" id="UP000294824"/>
    </source>
</evidence>
<dbReference type="Gene3D" id="2.10.109.10">
    <property type="entry name" value="Umud Fragment, subunit A"/>
    <property type="match status" value="1"/>
</dbReference>
<dbReference type="SMART" id="SM00530">
    <property type="entry name" value="HTH_XRE"/>
    <property type="match status" value="1"/>
</dbReference>
<gene>
    <name evidence="5" type="ORF">DFQ06_2421</name>
</gene>
<dbReference type="InterPro" id="IPR036286">
    <property type="entry name" value="LexA/Signal_pep-like_sf"/>
</dbReference>
<dbReference type="Pfam" id="PF00717">
    <property type="entry name" value="Peptidase_S24"/>
    <property type="match status" value="1"/>
</dbReference>
<dbReference type="EMBL" id="SORL01000008">
    <property type="protein sequence ID" value="TDY62577.1"/>
    <property type="molecule type" value="Genomic_DNA"/>
</dbReference>
<dbReference type="Proteomes" id="UP000294824">
    <property type="component" value="Unassembled WGS sequence"/>
</dbReference>
<dbReference type="PROSITE" id="PS50943">
    <property type="entry name" value="HTH_CROC1"/>
    <property type="match status" value="1"/>
</dbReference>
<feature type="domain" description="HTH cro/C1-type" evidence="4">
    <location>
        <begin position="8"/>
        <end position="62"/>
    </location>
</feature>
<dbReference type="Gene3D" id="1.10.260.40">
    <property type="entry name" value="lambda repressor-like DNA-binding domains"/>
    <property type="match status" value="1"/>
</dbReference>
<keyword evidence="6" id="KW-1185">Reference proteome</keyword>
<dbReference type="Pfam" id="PF01381">
    <property type="entry name" value="HTH_3"/>
    <property type="match status" value="1"/>
</dbReference>
<dbReference type="GO" id="GO:0003677">
    <property type="term" value="F:DNA binding"/>
    <property type="evidence" value="ECO:0007669"/>
    <property type="project" value="UniProtKB-KW"/>
</dbReference>
<evidence type="ECO:0000256" key="3">
    <source>
        <dbReference type="ARBA" id="ARBA00023163"/>
    </source>
</evidence>
<keyword evidence="1" id="KW-0805">Transcription regulation</keyword>
<dbReference type="PANTHER" id="PTHR40661">
    <property type="match status" value="1"/>
</dbReference>
<dbReference type="CDD" id="cd06529">
    <property type="entry name" value="S24_LexA-like"/>
    <property type="match status" value="1"/>
</dbReference>
<evidence type="ECO:0000313" key="5">
    <source>
        <dbReference type="EMBL" id="TDY62577.1"/>
    </source>
</evidence>
<dbReference type="CDD" id="cd00093">
    <property type="entry name" value="HTH_XRE"/>
    <property type="match status" value="1"/>
</dbReference>
<sequence>MKFIQSNIKHLRTLKSFSQERFADELGWTRSIVGSYEEGRSEPPIDRLIELSTYFNIPIDILVKNDLRRTKNTSFIEVGNKRVLFPVTVNDMDEDLIEIVPTKASAGYLQGYADPEYIEQLQKIKLPFLPTGTHRAFPISGDSMLPVKSGSFIVAKFIDTITDVKNGRTYIILTKDDGLVYKRVYNKIEEKDSLELHSDNKLYAPYDVKTTDIMEIWEFTCCINTQEYSEEELKLSSIVNMFQELKVELKSIKGLENYDF</sequence>
<dbReference type="RefSeq" id="WP_042499553.1">
    <property type="nucleotide sequence ID" value="NZ_BBNU01000014.1"/>
</dbReference>
<dbReference type="SUPFAM" id="SSF51306">
    <property type="entry name" value="LexA/Signal peptidase"/>
    <property type="match status" value="1"/>
</dbReference>